<keyword evidence="1" id="KW-0805">Transcription regulation</keyword>
<keyword evidence="3" id="KW-0804">Transcription</keyword>
<dbReference type="PROSITE" id="PS50932">
    <property type="entry name" value="HTH_LACI_2"/>
    <property type="match status" value="1"/>
</dbReference>
<dbReference type="InterPro" id="IPR010982">
    <property type="entry name" value="Lambda_DNA-bd_dom_sf"/>
</dbReference>
<organism evidence="5 6">
    <name type="scientific">Saccharothrix saharensis</name>
    <dbReference type="NCBI Taxonomy" id="571190"/>
    <lineage>
        <taxon>Bacteria</taxon>
        <taxon>Bacillati</taxon>
        <taxon>Actinomycetota</taxon>
        <taxon>Actinomycetes</taxon>
        <taxon>Pseudonocardiales</taxon>
        <taxon>Pseudonocardiaceae</taxon>
        <taxon>Saccharothrix</taxon>
    </lineage>
</organism>
<dbReference type="InterPro" id="IPR046335">
    <property type="entry name" value="LacI/GalR-like_sensor"/>
</dbReference>
<dbReference type="Gene3D" id="3.40.50.2300">
    <property type="match status" value="2"/>
</dbReference>
<dbReference type="GO" id="GO:0003700">
    <property type="term" value="F:DNA-binding transcription factor activity"/>
    <property type="evidence" value="ECO:0007669"/>
    <property type="project" value="TreeGrafter"/>
</dbReference>
<keyword evidence="2" id="KW-0238">DNA-binding</keyword>
<dbReference type="RefSeq" id="WP_141982552.1">
    <property type="nucleotide sequence ID" value="NZ_VFPP01000001.1"/>
</dbReference>
<comment type="caution">
    <text evidence="5">The sequence shown here is derived from an EMBL/GenBank/DDBJ whole genome shotgun (WGS) entry which is preliminary data.</text>
</comment>
<protein>
    <submittedName>
        <fullName evidence="5">LacI family transcriptional regulator</fullName>
    </submittedName>
</protein>
<dbReference type="SUPFAM" id="SSF47413">
    <property type="entry name" value="lambda repressor-like DNA-binding domains"/>
    <property type="match status" value="1"/>
</dbReference>
<dbReference type="InterPro" id="IPR000843">
    <property type="entry name" value="HTH_LacI"/>
</dbReference>
<dbReference type="InterPro" id="IPR028082">
    <property type="entry name" value="Peripla_BP_I"/>
</dbReference>
<dbReference type="SUPFAM" id="SSF53822">
    <property type="entry name" value="Periplasmic binding protein-like I"/>
    <property type="match status" value="1"/>
</dbReference>
<dbReference type="PANTHER" id="PTHR30146:SF109">
    <property type="entry name" value="HTH-TYPE TRANSCRIPTIONAL REGULATOR GALS"/>
    <property type="match status" value="1"/>
</dbReference>
<dbReference type="Gene3D" id="1.10.260.40">
    <property type="entry name" value="lambda repressor-like DNA-binding domains"/>
    <property type="match status" value="1"/>
</dbReference>
<dbReference type="CDD" id="cd06267">
    <property type="entry name" value="PBP1_LacI_sugar_binding-like"/>
    <property type="match status" value="1"/>
</dbReference>
<dbReference type="EMBL" id="VFPP01000001">
    <property type="protein sequence ID" value="TQM84357.1"/>
    <property type="molecule type" value="Genomic_DNA"/>
</dbReference>
<evidence type="ECO:0000313" key="6">
    <source>
        <dbReference type="Proteomes" id="UP000316628"/>
    </source>
</evidence>
<sequence length="328" mass="34239">MVEQRREATLADVARRAGVSIATASRALTSRGPASPSTRDKVTAAAHALGYLPNPAARALATRSGTRIAIAVAGHTAHVLNDPYVARVTAATATAAASREVGVSLHWLPLHDPAELARLTGNRGIGGILVVNPTPTALATTPHSARHRIAAIGNGSRHIASFDVDNATGTTNVIHHLLSTGRRRIAMITGPEWLPCTHRALTAYHHATTEAGIPPRHVPGDFTAARGDAVATHIMTRWPDTDAIFALGDLSALGALDALRRTGVHVPGDVAVAGFDDITFAALSHPALTTTTNPVESIATAATTTLLDRRPTVPLTFFPSTLVPRDST</sequence>
<dbReference type="Proteomes" id="UP000316628">
    <property type="component" value="Unassembled WGS sequence"/>
</dbReference>
<keyword evidence="6" id="KW-1185">Reference proteome</keyword>
<feature type="domain" description="HTH lacI-type" evidence="4">
    <location>
        <begin position="8"/>
        <end position="62"/>
    </location>
</feature>
<dbReference type="AlphaFoldDB" id="A0A543JND1"/>
<proteinExistence type="predicted"/>
<dbReference type="OrthoDB" id="3208777at2"/>
<gene>
    <name evidence="5" type="ORF">FHX81_6801</name>
</gene>
<evidence type="ECO:0000259" key="4">
    <source>
        <dbReference type="PROSITE" id="PS50932"/>
    </source>
</evidence>
<dbReference type="Pfam" id="PF13377">
    <property type="entry name" value="Peripla_BP_3"/>
    <property type="match status" value="1"/>
</dbReference>
<dbReference type="Pfam" id="PF00356">
    <property type="entry name" value="LacI"/>
    <property type="match status" value="1"/>
</dbReference>
<evidence type="ECO:0000256" key="3">
    <source>
        <dbReference type="ARBA" id="ARBA00023163"/>
    </source>
</evidence>
<dbReference type="GO" id="GO:0000976">
    <property type="term" value="F:transcription cis-regulatory region binding"/>
    <property type="evidence" value="ECO:0007669"/>
    <property type="project" value="TreeGrafter"/>
</dbReference>
<name>A0A543JND1_9PSEU</name>
<dbReference type="PROSITE" id="PS00356">
    <property type="entry name" value="HTH_LACI_1"/>
    <property type="match status" value="1"/>
</dbReference>
<evidence type="ECO:0000256" key="2">
    <source>
        <dbReference type="ARBA" id="ARBA00023125"/>
    </source>
</evidence>
<accession>A0A543JND1</accession>
<evidence type="ECO:0000256" key="1">
    <source>
        <dbReference type="ARBA" id="ARBA00023015"/>
    </source>
</evidence>
<reference evidence="5 6" key="1">
    <citation type="submission" date="2019-06" db="EMBL/GenBank/DDBJ databases">
        <title>Sequencing the genomes of 1000 actinobacteria strains.</title>
        <authorList>
            <person name="Klenk H.-P."/>
        </authorList>
    </citation>
    <scope>NUCLEOTIDE SEQUENCE [LARGE SCALE GENOMIC DNA]</scope>
    <source>
        <strain evidence="5 6">DSM 45456</strain>
    </source>
</reference>
<evidence type="ECO:0000313" key="5">
    <source>
        <dbReference type="EMBL" id="TQM84357.1"/>
    </source>
</evidence>
<dbReference type="SMART" id="SM00354">
    <property type="entry name" value="HTH_LACI"/>
    <property type="match status" value="1"/>
</dbReference>
<dbReference type="PANTHER" id="PTHR30146">
    <property type="entry name" value="LACI-RELATED TRANSCRIPTIONAL REPRESSOR"/>
    <property type="match status" value="1"/>
</dbReference>
<dbReference type="CDD" id="cd01392">
    <property type="entry name" value="HTH_LacI"/>
    <property type="match status" value="1"/>
</dbReference>